<feature type="signal peptide" evidence="1">
    <location>
        <begin position="1"/>
        <end position="21"/>
    </location>
</feature>
<gene>
    <name evidence="2" type="ORF">E4Q23_19700</name>
</gene>
<accession>A0ABX1U018</accession>
<evidence type="ECO:0008006" key="4">
    <source>
        <dbReference type="Google" id="ProtNLM"/>
    </source>
</evidence>
<evidence type="ECO:0000313" key="3">
    <source>
        <dbReference type="Proteomes" id="UP000749010"/>
    </source>
</evidence>
<evidence type="ECO:0000256" key="1">
    <source>
        <dbReference type="SAM" id="SignalP"/>
    </source>
</evidence>
<proteinExistence type="predicted"/>
<dbReference type="Proteomes" id="UP000749010">
    <property type="component" value="Unassembled WGS sequence"/>
</dbReference>
<dbReference type="PROSITE" id="PS51257">
    <property type="entry name" value="PROKAR_LIPOPROTEIN"/>
    <property type="match status" value="1"/>
</dbReference>
<name>A0ABX1U018_9PROT</name>
<sequence>MAPPIQRLLLVLLALALTACATVIQPNLGPDIIARQAYDAAPTLSNAIALGTSMRDRYLDKIESQVAWERGVGVGLIGAATIAADLAIRGVGSSEVLGLGLAGAALYTGNNWLFSKPQQMIYAAGASAVQCALDVMQPWQLANASRPDLRANVARIALATAEIENVLATRTGRPPTPAETIARSAVERAHAVLPPAKELLNAFDGAAVALRSSLMAIQFQVTNAYLANSPSIQGLVDQLGKSLPATGSKIIGVSLPSVAESKNTSAVGGQDELAGKAKVLNALVSAVAESIVTVDIHPNEDKLKLCNVDLRQAGLAMKHSPPGALAVQPGGAATVVVSGGVLPYRAEWIGTRPPDGVALKIESGQGFVTVEARAGTKPGKYQLLVLDAGPSRDAIEVAIGDGGGATPSPASPVVKPVSSASAPKTRVQKVQQALIAQGIKTVNVDGKDQPLTVDGRMGKVTVEAMRKFFHDQGAKDNQIPTDTTQLLKETADTLNIK</sequence>
<dbReference type="EMBL" id="SPMY01000070">
    <property type="protein sequence ID" value="NMQ29790.1"/>
    <property type="molecule type" value="Genomic_DNA"/>
</dbReference>
<keyword evidence="1" id="KW-0732">Signal</keyword>
<organism evidence="2 3">
    <name type="scientific">Candidatus Accumulibacter phosphatis</name>
    <dbReference type="NCBI Taxonomy" id="327160"/>
    <lineage>
        <taxon>Bacteria</taxon>
        <taxon>Pseudomonadati</taxon>
        <taxon>Pseudomonadota</taxon>
        <taxon>Betaproteobacteria</taxon>
        <taxon>Candidatus Accumulibacter</taxon>
    </lineage>
</organism>
<keyword evidence="3" id="KW-1185">Reference proteome</keyword>
<reference evidence="2 3" key="1">
    <citation type="submission" date="2019-03" db="EMBL/GenBank/DDBJ databases">
        <title>Metabolic reconstructions from genomes of highly enriched 'Candidatus Accumulibacter' and 'Candidatus Competibacter' bioreactor populations.</title>
        <authorList>
            <person name="Annavajhala M.K."/>
            <person name="Welles L."/>
            <person name="Abbas B."/>
            <person name="Sorokin D."/>
            <person name="Park H."/>
            <person name="Van Loosdrecht M."/>
            <person name="Chandran K."/>
        </authorList>
    </citation>
    <scope>NUCLEOTIDE SEQUENCE [LARGE SCALE GENOMIC DNA]</scope>
    <source>
        <strain evidence="2 3">SBR_S</strain>
    </source>
</reference>
<feature type="chain" id="PRO_5045382300" description="Peptidoglycan-binding protein" evidence="1">
    <location>
        <begin position="22"/>
        <end position="497"/>
    </location>
</feature>
<dbReference type="RefSeq" id="WP_169068244.1">
    <property type="nucleotide sequence ID" value="NZ_SPMY01000070.1"/>
</dbReference>
<evidence type="ECO:0000313" key="2">
    <source>
        <dbReference type="EMBL" id="NMQ29790.1"/>
    </source>
</evidence>
<protein>
    <recommendedName>
        <fullName evidence="4">Peptidoglycan-binding protein</fullName>
    </recommendedName>
</protein>
<comment type="caution">
    <text evidence="2">The sequence shown here is derived from an EMBL/GenBank/DDBJ whole genome shotgun (WGS) entry which is preliminary data.</text>
</comment>